<gene>
    <name evidence="5" type="ORF">JL106_05070</name>
</gene>
<evidence type="ECO:0000259" key="4">
    <source>
        <dbReference type="SMART" id="SM00854"/>
    </source>
</evidence>
<dbReference type="Proteomes" id="UP000663792">
    <property type="component" value="Unassembled WGS sequence"/>
</dbReference>
<protein>
    <submittedName>
        <fullName evidence="5">CapA family protein</fullName>
    </submittedName>
</protein>
<evidence type="ECO:0000313" key="6">
    <source>
        <dbReference type="Proteomes" id="UP000663792"/>
    </source>
</evidence>
<feature type="compositionally biased region" description="Pro residues" evidence="2">
    <location>
        <begin position="83"/>
        <end position="113"/>
    </location>
</feature>
<evidence type="ECO:0000256" key="3">
    <source>
        <dbReference type="SAM" id="SignalP"/>
    </source>
</evidence>
<evidence type="ECO:0000313" key="5">
    <source>
        <dbReference type="EMBL" id="MBM9466652.1"/>
    </source>
</evidence>
<feature type="chain" id="PRO_5036829118" evidence="3">
    <location>
        <begin position="26"/>
        <end position="467"/>
    </location>
</feature>
<sequence>MRAVRRRPARTLALALASALTVATAACGTPGSGLDAGVRPLAAGTTSMSDVRTDAPDLTVTVPALTAAPTTEPDGTEVSSDPVPDPVPEPVPETPEPTPQPAPEPPPAAPTPTPAADVQVAPAAGPQAGTLPCPGVRCLTVAATGDVLLHPQLVEQARRNADGTGADMDFFPMLAAQQPWIAGADLAVCHLETPLAPSGGPFSGYPAFSVPPQVLPALLETGYDACTTASNHTLDQGTEGVQRTLDALDAAGLAHDGSYRTEADSRTPLVLNTAGGRVGLISASYGWNGFRPDEPWRATGIDVERLLEKARAAKAAGADVVVVALHAGEEYDSTPTAEQRNVAARLLADPAVDLIVGHHAHVVQPIERIGDKWAIHGLGNTVAAQFDEVHGTRNGLLVRVQFSQDAEGRWTAGDLGWVASYQDLRSPFRWCPLTAPGGCPDDPDGLARVTDVVNALGADRAGAHPIG</sequence>
<feature type="region of interest" description="Disordered" evidence="2">
    <location>
        <begin position="63"/>
        <end position="118"/>
    </location>
</feature>
<comment type="similarity">
    <text evidence="1">Belongs to the CapA family.</text>
</comment>
<comment type="caution">
    <text evidence="5">The sequence shown here is derived from an EMBL/GenBank/DDBJ whole genome shotgun (WGS) entry which is preliminary data.</text>
</comment>
<reference evidence="5" key="1">
    <citation type="submission" date="2021-01" db="EMBL/GenBank/DDBJ databases">
        <title>YIM 132084 draft genome.</title>
        <authorList>
            <person name="An D."/>
        </authorList>
    </citation>
    <scope>NUCLEOTIDE SEQUENCE</scope>
    <source>
        <strain evidence="5">YIM 132084</strain>
    </source>
</reference>
<keyword evidence="6" id="KW-1185">Reference proteome</keyword>
<dbReference type="InterPro" id="IPR029052">
    <property type="entry name" value="Metallo-depent_PP-like"/>
</dbReference>
<accession>A0A938Y9X4</accession>
<feature type="domain" description="Capsule synthesis protein CapA" evidence="4">
    <location>
        <begin position="140"/>
        <end position="385"/>
    </location>
</feature>
<dbReference type="AlphaFoldDB" id="A0A938Y9X4"/>
<organism evidence="5 6">
    <name type="scientific">Nakamurella leprariae</name>
    <dbReference type="NCBI Taxonomy" id="2803911"/>
    <lineage>
        <taxon>Bacteria</taxon>
        <taxon>Bacillati</taxon>
        <taxon>Actinomycetota</taxon>
        <taxon>Actinomycetes</taxon>
        <taxon>Nakamurellales</taxon>
        <taxon>Nakamurellaceae</taxon>
        <taxon>Nakamurella</taxon>
    </lineage>
</organism>
<keyword evidence="3" id="KW-0732">Signal</keyword>
<dbReference type="RefSeq" id="WP_205259616.1">
    <property type="nucleotide sequence ID" value="NZ_JAERWK010000007.1"/>
</dbReference>
<dbReference type="PANTHER" id="PTHR33393">
    <property type="entry name" value="POLYGLUTAMINE SYNTHESIS ACCESSORY PROTEIN RV0574C-RELATED"/>
    <property type="match status" value="1"/>
</dbReference>
<dbReference type="InterPro" id="IPR052169">
    <property type="entry name" value="CW_Biosynth-Accessory"/>
</dbReference>
<dbReference type="EMBL" id="JAERWK010000007">
    <property type="protein sequence ID" value="MBM9466652.1"/>
    <property type="molecule type" value="Genomic_DNA"/>
</dbReference>
<dbReference type="Pfam" id="PF09587">
    <property type="entry name" value="PGA_cap"/>
    <property type="match status" value="1"/>
</dbReference>
<dbReference type="InterPro" id="IPR019079">
    <property type="entry name" value="Capsule_synth_CapA"/>
</dbReference>
<dbReference type="Gene3D" id="3.60.21.10">
    <property type="match status" value="1"/>
</dbReference>
<dbReference type="PANTHER" id="PTHR33393:SF13">
    <property type="entry name" value="PGA BIOSYNTHESIS PROTEIN CAPA"/>
    <property type="match status" value="1"/>
</dbReference>
<dbReference type="SMART" id="SM00854">
    <property type="entry name" value="PGA_cap"/>
    <property type="match status" value="1"/>
</dbReference>
<proteinExistence type="inferred from homology"/>
<feature type="signal peptide" evidence="3">
    <location>
        <begin position="1"/>
        <end position="25"/>
    </location>
</feature>
<dbReference type="PROSITE" id="PS51257">
    <property type="entry name" value="PROKAR_LIPOPROTEIN"/>
    <property type="match status" value="1"/>
</dbReference>
<dbReference type="SUPFAM" id="SSF56300">
    <property type="entry name" value="Metallo-dependent phosphatases"/>
    <property type="match status" value="1"/>
</dbReference>
<name>A0A938Y9X4_9ACTN</name>
<evidence type="ECO:0000256" key="2">
    <source>
        <dbReference type="SAM" id="MobiDB-lite"/>
    </source>
</evidence>
<evidence type="ECO:0000256" key="1">
    <source>
        <dbReference type="ARBA" id="ARBA00005662"/>
    </source>
</evidence>
<dbReference type="CDD" id="cd07381">
    <property type="entry name" value="MPP_CapA"/>
    <property type="match status" value="1"/>
</dbReference>